<name>A0A0W0CEP3_CANGB</name>
<dbReference type="Gene3D" id="3.40.50.11730">
    <property type="entry name" value="Peroxisome assembly protein 22"/>
    <property type="match status" value="1"/>
</dbReference>
<protein>
    <recommendedName>
        <fullName evidence="4">Peroxisome assembly protein 22</fullName>
    </recommendedName>
</protein>
<dbReference type="VEuPathDB" id="FungiDB:GVI51_J07051"/>
<comment type="caution">
    <text evidence="11">The sequence shown here is derived from an EMBL/GenBank/DDBJ whole genome shotgun (WGS) entry which is preliminary data.</text>
</comment>
<comment type="subcellular location">
    <subcellularLocation>
        <location evidence="2">Peroxisome membrane</location>
        <topology evidence="2">Single-pass membrane protein</topology>
    </subcellularLocation>
</comment>
<evidence type="ECO:0000313" key="12">
    <source>
        <dbReference type="Proteomes" id="UP000054886"/>
    </source>
</evidence>
<comment type="function">
    <text evidence="1">Involved in peroxisome biogenesis.</text>
</comment>
<keyword evidence="5" id="KW-0962">Peroxisome biogenesis</keyword>
<evidence type="ECO:0000256" key="1">
    <source>
        <dbReference type="ARBA" id="ARBA00003659"/>
    </source>
</evidence>
<sequence length="174" mass="19898">MSKRRKNQGYLAIIAAVSIGAAAYLWWRNHSEDDSVSKFNQQDDGTSQDNQIKEKPAIKLGKKRLHRSLCVIISNKLSNLVELDWDEILQEDIVFLILPSVNDFQNSNDIKTDTHKIINCDTELGLWACVRTLKKNELLVCADDIKVPDDIGRYCDKISQIKSSQQLMNYLDET</sequence>
<comment type="similarity">
    <text evidence="3">Belongs to the peroxin-22 family.</text>
</comment>
<evidence type="ECO:0000256" key="6">
    <source>
        <dbReference type="ARBA" id="ARBA00022692"/>
    </source>
</evidence>
<dbReference type="GO" id="GO:0005778">
    <property type="term" value="C:peroxisomal membrane"/>
    <property type="evidence" value="ECO:0007669"/>
    <property type="project" value="UniProtKB-SubCell"/>
</dbReference>
<evidence type="ECO:0000256" key="2">
    <source>
        <dbReference type="ARBA" id="ARBA00004549"/>
    </source>
</evidence>
<evidence type="ECO:0000256" key="9">
    <source>
        <dbReference type="ARBA" id="ARBA00023140"/>
    </source>
</evidence>
<organism evidence="11 12">
    <name type="scientific">Candida glabrata</name>
    <name type="common">Yeast</name>
    <name type="synonym">Torulopsis glabrata</name>
    <dbReference type="NCBI Taxonomy" id="5478"/>
    <lineage>
        <taxon>Eukaryota</taxon>
        <taxon>Fungi</taxon>
        <taxon>Dikarya</taxon>
        <taxon>Ascomycota</taxon>
        <taxon>Saccharomycotina</taxon>
        <taxon>Saccharomycetes</taxon>
        <taxon>Saccharomycetales</taxon>
        <taxon>Saccharomycetaceae</taxon>
        <taxon>Nakaseomyces</taxon>
    </lineage>
</organism>
<gene>
    <name evidence="11" type="ORF">AO440_003073</name>
</gene>
<proteinExistence type="inferred from homology"/>
<dbReference type="VEuPathDB" id="FungiDB:B1J91_J07194g"/>
<keyword evidence="7 10" id="KW-1133">Transmembrane helix</keyword>
<dbReference type="AlphaFoldDB" id="A0A0W0CEP3"/>
<evidence type="ECO:0000256" key="8">
    <source>
        <dbReference type="ARBA" id="ARBA00023136"/>
    </source>
</evidence>
<dbReference type="VEuPathDB" id="FungiDB:GWK60_J07029"/>
<feature type="transmembrane region" description="Helical" evidence="10">
    <location>
        <begin position="9"/>
        <end position="27"/>
    </location>
</feature>
<evidence type="ECO:0000256" key="5">
    <source>
        <dbReference type="ARBA" id="ARBA00022593"/>
    </source>
</evidence>
<dbReference type="GO" id="GO:0007031">
    <property type="term" value="P:peroxisome organization"/>
    <property type="evidence" value="ECO:0007669"/>
    <property type="project" value="UniProtKB-KW"/>
</dbReference>
<accession>A0A0W0CEP3</accession>
<evidence type="ECO:0000256" key="7">
    <source>
        <dbReference type="ARBA" id="ARBA00022989"/>
    </source>
</evidence>
<dbReference type="InterPro" id="IPR038613">
    <property type="entry name" value="Peroxin-22_C_sf"/>
</dbReference>
<dbReference type="EMBL" id="LLZZ01000043">
    <property type="protein sequence ID" value="KTB11176.1"/>
    <property type="molecule type" value="Genomic_DNA"/>
</dbReference>
<keyword evidence="8 10" id="KW-0472">Membrane</keyword>
<keyword evidence="6 10" id="KW-0812">Transmembrane</keyword>
<evidence type="ECO:0000256" key="3">
    <source>
        <dbReference type="ARBA" id="ARBA00009642"/>
    </source>
</evidence>
<dbReference type="InterPro" id="IPR024359">
    <property type="entry name" value="Peroxin-22"/>
</dbReference>
<dbReference type="VEuPathDB" id="FungiDB:CAGL0J07194g"/>
<reference evidence="11 12" key="1">
    <citation type="submission" date="2015-10" db="EMBL/GenBank/DDBJ databases">
        <title>Draft genomes sequences of Candida glabrata isolates 1A, 1B, 2A, 2B, 3A and 3B.</title>
        <authorList>
            <person name="Haavelsrud O.E."/>
            <person name="Gaustad P."/>
        </authorList>
    </citation>
    <scope>NUCLEOTIDE SEQUENCE [LARGE SCALE GENOMIC DNA]</scope>
    <source>
        <strain evidence="11">910700640</strain>
    </source>
</reference>
<evidence type="ECO:0000256" key="10">
    <source>
        <dbReference type="SAM" id="Phobius"/>
    </source>
</evidence>
<evidence type="ECO:0000256" key="4">
    <source>
        <dbReference type="ARBA" id="ARBA00018967"/>
    </source>
</evidence>
<dbReference type="Proteomes" id="UP000054886">
    <property type="component" value="Unassembled WGS sequence"/>
</dbReference>
<dbReference type="Pfam" id="PF12827">
    <property type="entry name" value="Peroxin-22"/>
    <property type="match status" value="1"/>
</dbReference>
<keyword evidence="9" id="KW-0576">Peroxisome</keyword>
<evidence type="ECO:0000313" key="11">
    <source>
        <dbReference type="EMBL" id="KTB11176.1"/>
    </source>
</evidence>